<sequence length="658" mass="71837">MTCAAKLHEQTGKTPEDTALCHGILATLAEAALPLLARPGTAADLLVPLTACAEADYWRDGYALELLQRLSADDWALVKAAARYRDDPKQRTKFDQLLSTVWQCIEGAASAGLYSRSERQSLRDATAPLLLEAEDLDLTTCADILVECARHWLSGVDRMAHHLTARLIDDAGKADVQHLANSLAALGELAEDVGHKPRPEDLKGLAREVVARLSSAEGRERLIPQMTLTLGQDTFEPEALVSMLRACVRLRCTEQALVEPLVLAAGKAAPRLRPRDLADMLRALELLPPSARARRLIAKWLGAECMGRRLTGFTTPDVCKAVWGLSTSGVVAMGKYLDLYPALVDVAVTEAMQGVTSQNWADLWYGLALVLNRPTSRRLLELTAQAAGALRDGAEPQECANLLWALAILRLYDERLVDALAGRLGELLRQDPDQAKAQELCNSLWALAVVGPGVLSRHSGLVEGLLREAVRRWEAEGSSALAHQELRQLWQVQLELEAMGSGNGLRGILGASRGSSGSLLSRARGAAAAREHAGLQAHQARRLADALRRWRKRGLEPRVLMAVQPGFEVEGLGRVADVVGALAGGRRVDLMPNGPAQCFSNRHRDAEAVNGSTLLRNRQLERVFGRGNVLSVSYWEWKEVTGNRKWAYLRRQLGLEAE</sequence>
<evidence type="ECO:0000313" key="1">
    <source>
        <dbReference type="EMBL" id="KAG2497937.1"/>
    </source>
</evidence>
<dbReference type="AlphaFoldDB" id="A0A836C3M5"/>
<dbReference type="GO" id="GO:0009507">
    <property type="term" value="C:chloroplast"/>
    <property type="evidence" value="ECO:0007669"/>
    <property type="project" value="GOC"/>
</dbReference>
<accession>A0A836C3M5</accession>
<reference evidence="1" key="1">
    <citation type="journal article" date="2020" name="bioRxiv">
        <title>Comparative genomics of Chlamydomonas.</title>
        <authorList>
            <person name="Craig R.J."/>
            <person name="Hasan A.R."/>
            <person name="Ness R.W."/>
            <person name="Keightley P.D."/>
        </authorList>
    </citation>
    <scope>NUCLEOTIDE SEQUENCE</scope>
    <source>
        <strain evidence="1">CCAP 11/70</strain>
    </source>
</reference>
<dbReference type="Proteomes" id="UP000612055">
    <property type="component" value="Unassembled WGS sequence"/>
</dbReference>
<dbReference type="PANTHER" id="PTHR21228">
    <property type="entry name" value="FAST LEU-RICH DOMAIN-CONTAINING"/>
    <property type="match status" value="1"/>
</dbReference>
<dbReference type="OrthoDB" id="536711at2759"/>
<organism evidence="1 2">
    <name type="scientific">Edaphochlamys debaryana</name>
    <dbReference type="NCBI Taxonomy" id="47281"/>
    <lineage>
        <taxon>Eukaryota</taxon>
        <taxon>Viridiplantae</taxon>
        <taxon>Chlorophyta</taxon>
        <taxon>core chlorophytes</taxon>
        <taxon>Chlorophyceae</taxon>
        <taxon>CS clade</taxon>
        <taxon>Chlamydomonadales</taxon>
        <taxon>Chlamydomonadales incertae sedis</taxon>
        <taxon>Edaphochlamys</taxon>
    </lineage>
</organism>
<gene>
    <name evidence="1" type="ORF">HYH03_004199</name>
</gene>
<comment type="caution">
    <text evidence="1">The sequence shown here is derived from an EMBL/GenBank/DDBJ whole genome shotgun (WGS) entry which is preliminary data.</text>
</comment>
<dbReference type="GO" id="GO:1901259">
    <property type="term" value="P:chloroplast rRNA processing"/>
    <property type="evidence" value="ECO:0007669"/>
    <property type="project" value="TreeGrafter"/>
</dbReference>
<name>A0A836C3M5_9CHLO</name>
<dbReference type="InterPro" id="IPR050870">
    <property type="entry name" value="FAST_kinase"/>
</dbReference>
<dbReference type="GO" id="GO:0005759">
    <property type="term" value="C:mitochondrial matrix"/>
    <property type="evidence" value="ECO:0007669"/>
    <property type="project" value="TreeGrafter"/>
</dbReference>
<dbReference type="GO" id="GO:0000963">
    <property type="term" value="P:mitochondrial RNA processing"/>
    <property type="evidence" value="ECO:0007669"/>
    <property type="project" value="TreeGrafter"/>
</dbReference>
<keyword evidence="2" id="KW-1185">Reference proteome</keyword>
<dbReference type="PANTHER" id="PTHR21228:SF40">
    <property type="entry name" value="LD45607P"/>
    <property type="match status" value="1"/>
</dbReference>
<evidence type="ECO:0008006" key="3">
    <source>
        <dbReference type="Google" id="ProtNLM"/>
    </source>
</evidence>
<evidence type="ECO:0000313" key="2">
    <source>
        <dbReference type="Proteomes" id="UP000612055"/>
    </source>
</evidence>
<proteinExistence type="predicted"/>
<dbReference type="GO" id="GO:0035770">
    <property type="term" value="C:ribonucleoprotein granule"/>
    <property type="evidence" value="ECO:0007669"/>
    <property type="project" value="TreeGrafter"/>
</dbReference>
<dbReference type="EMBL" id="JAEHOE010000012">
    <property type="protein sequence ID" value="KAG2497937.1"/>
    <property type="molecule type" value="Genomic_DNA"/>
</dbReference>
<dbReference type="GO" id="GO:0044528">
    <property type="term" value="P:regulation of mitochondrial mRNA stability"/>
    <property type="evidence" value="ECO:0007669"/>
    <property type="project" value="TreeGrafter"/>
</dbReference>
<protein>
    <recommendedName>
        <fullName evidence="3">RAP domain-containing protein</fullName>
    </recommendedName>
</protein>
<dbReference type="GO" id="GO:0003723">
    <property type="term" value="F:RNA binding"/>
    <property type="evidence" value="ECO:0007669"/>
    <property type="project" value="TreeGrafter"/>
</dbReference>